<proteinExistence type="predicted"/>
<accession>A0A1H5F6F7</accession>
<dbReference type="RefSeq" id="WP_074851649.1">
    <property type="nucleotide sequence ID" value="NZ_FNTS01000002.1"/>
</dbReference>
<gene>
    <name evidence="2" type="ORF">SAMN04515675_3462</name>
</gene>
<sequence>MPPKILFFPVSMPDETLQSRIARYHLLSGNKTEAETFSDIFGSSPFSLQIIPKKIEDLAERLPGGKEENLLELLNTNTIFPVYKPFNGLLKDKSAGAVSVIDEITRVPRREVSLHSMAKICISCVSADLLDSGFSYWHRAHHIPGVTACWKHGEMLLQACPDCSHPFYRKNKLLPCLTSGCICGWSPFKAEPSQLATEVEKNLAVFAKDLLHQDVPALSSHVLIGSYRRRARSMGFRRGTTMATTELFNGIVSHFSPEVLSKIDRAFAAGKHHQWIRTSTIGGVLDMPIGRQLIISNYLFNDVQSFVRSISEELLLSNVKEKVVQKSPKNSVGAKKDVCRQKIIQLFDLKPNLTIDYLWLKAYQATLWLYANDKSWLDAKLSSTSVNVVKANAVADDRDQEFAEIIQRGVIRLYCISKSQVRVNIGNMLSLLPKKIVPNLRERKLAFPLVTAQLEKNLESLWHFRLRRVVWAISEMHRLKRAPNITSLNLLSTVPNQAWTALVEHFEWDLEKFMSHGVEPESLLAKTGVSWQWDGPPGKSAAMGGRSYVPIRKEIL</sequence>
<comment type="caution">
    <text evidence="2">The sequence shown here is derived from an EMBL/GenBank/DDBJ whole genome shotgun (WGS) entry which is preliminary data.</text>
</comment>
<protein>
    <submittedName>
        <fullName evidence="2">TniQ protein</fullName>
    </submittedName>
</protein>
<evidence type="ECO:0000259" key="1">
    <source>
        <dbReference type="Pfam" id="PF06527"/>
    </source>
</evidence>
<keyword evidence="3" id="KW-1185">Reference proteome</keyword>
<dbReference type="Pfam" id="PF06527">
    <property type="entry name" value="TniQ"/>
    <property type="match status" value="1"/>
</dbReference>
<reference evidence="2 3" key="1">
    <citation type="submission" date="2016-10" db="EMBL/GenBank/DDBJ databases">
        <authorList>
            <person name="Varghese N."/>
            <person name="Submissions S."/>
        </authorList>
    </citation>
    <scope>NUCLEOTIDE SEQUENCE [LARGE SCALE GENOMIC DNA]</scope>
    <source>
        <strain evidence="2 3">BS2773</strain>
    </source>
</reference>
<organism evidence="2 3">
    <name type="scientific">Pseudomonas costantinii</name>
    <dbReference type="NCBI Taxonomy" id="168469"/>
    <lineage>
        <taxon>Bacteria</taxon>
        <taxon>Pseudomonadati</taxon>
        <taxon>Pseudomonadota</taxon>
        <taxon>Gammaproteobacteria</taxon>
        <taxon>Pseudomonadales</taxon>
        <taxon>Pseudomonadaceae</taxon>
        <taxon>Pseudomonas</taxon>
    </lineage>
</organism>
<feature type="domain" description="TniQ" evidence="1">
    <location>
        <begin position="7"/>
        <end position="156"/>
    </location>
</feature>
<evidence type="ECO:0000313" key="2">
    <source>
        <dbReference type="EMBL" id="SED98873.1"/>
    </source>
</evidence>
<dbReference type="InterPro" id="IPR009492">
    <property type="entry name" value="TniQ"/>
</dbReference>
<dbReference type="EMBL" id="FNTS01000002">
    <property type="protein sequence ID" value="SED98873.1"/>
    <property type="molecule type" value="Genomic_DNA"/>
</dbReference>
<dbReference type="Proteomes" id="UP000182179">
    <property type="component" value="Unassembled WGS sequence"/>
</dbReference>
<evidence type="ECO:0000313" key="3">
    <source>
        <dbReference type="Proteomes" id="UP000182179"/>
    </source>
</evidence>
<name>A0A1H5F6F7_9PSED</name>